<reference evidence="1" key="1">
    <citation type="submission" date="2020-09" db="EMBL/GenBank/DDBJ databases">
        <title>Nocardioides sp. strain MJB4 16S ribosomal RNA gene Genome sequencing and assembly.</title>
        <authorList>
            <person name="Kim I."/>
        </authorList>
    </citation>
    <scope>NUCLEOTIDE SEQUENCE</scope>
    <source>
        <strain evidence="1">MJB4</strain>
    </source>
</reference>
<dbReference type="Proteomes" id="UP000616839">
    <property type="component" value="Unassembled WGS sequence"/>
</dbReference>
<evidence type="ECO:0000313" key="1">
    <source>
        <dbReference type="EMBL" id="MBD8868456.1"/>
    </source>
</evidence>
<sequence>MTRTRRTRAAPPRALVATVVVALVLGSALAWFGGADERRVNGACDTWLVERAALRTVLSEAEEAVGRAEAAGDRDVSRHFNDLDRDLASLERWEAVGPGTQSSLSGDGGASRIERGAESAFGYLNSAVTGLHQRLDDGDPTELAQWVPEAGARFQNVDDTCLAAAR</sequence>
<evidence type="ECO:0000313" key="2">
    <source>
        <dbReference type="Proteomes" id="UP000616839"/>
    </source>
</evidence>
<proteinExistence type="predicted"/>
<organism evidence="1 2">
    <name type="scientific">Nocardioides donggukensis</name>
    <dbReference type="NCBI Taxonomy" id="2774019"/>
    <lineage>
        <taxon>Bacteria</taxon>
        <taxon>Bacillati</taxon>
        <taxon>Actinomycetota</taxon>
        <taxon>Actinomycetes</taxon>
        <taxon>Propionibacteriales</taxon>
        <taxon>Nocardioidaceae</taxon>
        <taxon>Nocardioides</taxon>
    </lineage>
</organism>
<dbReference type="EMBL" id="JACYXZ010000001">
    <property type="protein sequence ID" value="MBD8868456.1"/>
    <property type="molecule type" value="Genomic_DNA"/>
</dbReference>
<comment type="caution">
    <text evidence="1">The sequence shown here is derived from an EMBL/GenBank/DDBJ whole genome shotgun (WGS) entry which is preliminary data.</text>
</comment>
<gene>
    <name evidence="1" type="ORF">IE331_02365</name>
</gene>
<keyword evidence="2" id="KW-1185">Reference proteome</keyword>
<protein>
    <submittedName>
        <fullName evidence="1">Uncharacterized protein</fullName>
    </submittedName>
</protein>
<dbReference type="AlphaFoldDB" id="A0A927Q167"/>
<dbReference type="RefSeq" id="WP_192140107.1">
    <property type="nucleotide sequence ID" value="NZ_JACYXZ010000001.1"/>
</dbReference>
<name>A0A927Q167_9ACTN</name>
<accession>A0A927Q167</accession>